<protein>
    <submittedName>
        <fullName evidence="3">SPOR domain-containing protein</fullName>
    </submittedName>
</protein>
<name>A0ABW4XM83_9GAMM</name>
<evidence type="ECO:0000313" key="4">
    <source>
        <dbReference type="Proteomes" id="UP001597380"/>
    </source>
</evidence>
<reference evidence="4" key="1">
    <citation type="journal article" date="2019" name="Int. J. Syst. Evol. Microbiol.">
        <title>The Global Catalogue of Microorganisms (GCM) 10K type strain sequencing project: providing services to taxonomists for standard genome sequencing and annotation.</title>
        <authorList>
            <consortium name="The Broad Institute Genomics Platform"/>
            <consortium name="The Broad Institute Genome Sequencing Center for Infectious Disease"/>
            <person name="Wu L."/>
            <person name="Ma J."/>
        </authorList>
    </citation>
    <scope>NUCLEOTIDE SEQUENCE [LARGE SCALE GENOMIC DNA]</scope>
    <source>
        <strain evidence="4">CGMCC 1.10992</strain>
    </source>
</reference>
<dbReference type="EMBL" id="JBHUHT010000012">
    <property type="protein sequence ID" value="MFD2096661.1"/>
    <property type="molecule type" value="Genomic_DNA"/>
</dbReference>
<comment type="caution">
    <text evidence="3">The sequence shown here is derived from an EMBL/GenBank/DDBJ whole genome shotgun (WGS) entry which is preliminary data.</text>
</comment>
<dbReference type="SUPFAM" id="SSF52540">
    <property type="entry name" value="P-loop containing nucleoside triphosphate hydrolases"/>
    <property type="match status" value="1"/>
</dbReference>
<organism evidence="3 4">
    <name type="scientific">Corallincola platygyrae</name>
    <dbReference type="NCBI Taxonomy" id="1193278"/>
    <lineage>
        <taxon>Bacteria</taxon>
        <taxon>Pseudomonadati</taxon>
        <taxon>Pseudomonadota</taxon>
        <taxon>Gammaproteobacteria</taxon>
        <taxon>Alteromonadales</taxon>
        <taxon>Psychromonadaceae</taxon>
        <taxon>Corallincola</taxon>
    </lineage>
</organism>
<proteinExistence type="predicted"/>
<evidence type="ECO:0000256" key="1">
    <source>
        <dbReference type="SAM" id="MobiDB-lite"/>
    </source>
</evidence>
<evidence type="ECO:0000313" key="3">
    <source>
        <dbReference type="EMBL" id="MFD2096661.1"/>
    </source>
</evidence>
<dbReference type="Gene3D" id="3.30.70.1070">
    <property type="entry name" value="Sporulation related repeat"/>
    <property type="match status" value="1"/>
</dbReference>
<dbReference type="InterPro" id="IPR036680">
    <property type="entry name" value="SPOR-like_sf"/>
</dbReference>
<keyword evidence="4" id="KW-1185">Reference proteome</keyword>
<dbReference type="Proteomes" id="UP001597380">
    <property type="component" value="Unassembled WGS sequence"/>
</dbReference>
<gene>
    <name evidence="3" type="ORF">ACFSJ3_11755</name>
</gene>
<evidence type="ECO:0000259" key="2">
    <source>
        <dbReference type="PROSITE" id="PS51724"/>
    </source>
</evidence>
<dbReference type="PROSITE" id="PS51724">
    <property type="entry name" value="SPOR"/>
    <property type="match status" value="1"/>
</dbReference>
<dbReference type="Pfam" id="PF05036">
    <property type="entry name" value="SPOR"/>
    <property type="match status" value="1"/>
</dbReference>
<sequence length="501" mass="55232">MAANSYEGRNVFNSQLQLQERLGFLVEFDSNIVLLQGPRGAGKTHTLVSYLSSQDGDISHALISCGPNHSDGHYRQQILTQLVPNPLFDESDSLLDSFTRMLEGSHARFLLVLDDADLISETLWLELVALVNYCRASDSIQMSVIAAIEASSISQTIPEDVLLNVSMPPLTPSERREYLSETLGSDERKMMLNSEAIERLLQQARTPESVLALANKIRGGKVAEASFPWKHAALAAVIAIALISLVLWEFDDNTDQRPEQPESIQALDTVEPLTDTAVIAIEEPIASPPDEAAPDVIANADEILPPQIDNDPLELEAAPAPEQQVVVELPDELLQEAERDNLIDTSPAVEPNSTEPEAEQIEPEPLLSEDPVQAEQPALETPLETVQESKPEVSLAGEQLIATWPASGYTLQLGVFSDEEVMRRFNQREDIKALEPDLVRYAIAKNGNMRHVILLGSFATRAEATAYLEQLPETIKKLKPWTKQIAAVHKDIDLKEPTRGE</sequence>
<dbReference type="PANTHER" id="PTHR35894">
    <property type="entry name" value="GENERAL SECRETION PATHWAY PROTEIN A-RELATED"/>
    <property type="match status" value="1"/>
</dbReference>
<dbReference type="Pfam" id="PF13401">
    <property type="entry name" value="AAA_22"/>
    <property type="match status" value="1"/>
</dbReference>
<dbReference type="InterPro" id="IPR052026">
    <property type="entry name" value="ExeA_AAA_ATPase_DNA-bind"/>
</dbReference>
<dbReference type="InterPro" id="IPR027417">
    <property type="entry name" value="P-loop_NTPase"/>
</dbReference>
<dbReference type="RefSeq" id="WP_345338947.1">
    <property type="nucleotide sequence ID" value="NZ_BAABLI010000008.1"/>
</dbReference>
<dbReference type="InterPro" id="IPR049945">
    <property type="entry name" value="AAA_22"/>
</dbReference>
<accession>A0ABW4XM83</accession>
<dbReference type="InterPro" id="IPR007730">
    <property type="entry name" value="SPOR-like_dom"/>
</dbReference>
<dbReference type="PANTHER" id="PTHR35894:SF5">
    <property type="entry name" value="MU-LIKE PROPHAGE FLUMU DNA TRANSPOSITION PROTEIN B"/>
    <property type="match status" value="1"/>
</dbReference>
<feature type="region of interest" description="Disordered" evidence="1">
    <location>
        <begin position="339"/>
        <end position="388"/>
    </location>
</feature>
<dbReference type="Gene3D" id="3.40.50.300">
    <property type="entry name" value="P-loop containing nucleotide triphosphate hydrolases"/>
    <property type="match status" value="1"/>
</dbReference>
<feature type="domain" description="SPOR" evidence="2">
    <location>
        <begin position="403"/>
        <end position="484"/>
    </location>
</feature>